<evidence type="ECO:0000313" key="10">
    <source>
        <dbReference type="RefSeq" id="XP_017777353.1"/>
    </source>
</evidence>
<dbReference type="SUPFAM" id="SSF82866">
    <property type="entry name" value="Multidrug efflux transporter AcrB transmembrane domain"/>
    <property type="match status" value="2"/>
</dbReference>
<dbReference type="InterPro" id="IPR000731">
    <property type="entry name" value="SSD"/>
</dbReference>
<evidence type="ECO:0000256" key="5">
    <source>
        <dbReference type="ARBA" id="ARBA00023180"/>
    </source>
</evidence>
<keyword evidence="4 7" id="KW-0472">Membrane</keyword>
<dbReference type="InterPro" id="IPR053958">
    <property type="entry name" value="HMGCR/SNAP/NPC1-like_SSD"/>
</dbReference>
<evidence type="ECO:0000256" key="4">
    <source>
        <dbReference type="ARBA" id="ARBA00023136"/>
    </source>
</evidence>
<keyword evidence="3 7" id="KW-1133">Transmembrane helix</keyword>
<feature type="transmembrane region" description="Helical" evidence="7">
    <location>
        <begin position="358"/>
        <end position="378"/>
    </location>
</feature>
<dbReference type="InterPro" id="IPR004869">
    <property type="entry name" value="MMPL_dom"/>
</dbReference>
<evidence type="ECO:0000256" key="2">
    <source>
        <dbReference type="ARBA" id="ARBA00022692"/>
    </source>
</evidence>
<feature type="transmembrane region" description="Helical" evidence="7">
    <location>
        <begin position="819"/>
        <end position="842"/>
    </location>
</feature>
<proteinExistence type="inferred from homology"/>
<sequence length="986" mass="112007">MFTKRFVGFTANHPYLLVAILTTVSITCLVVPATLKSLPNFSDPQMGFETRGTDLAKKLTTWKNLLESSKYSGQFVSNPKEYLQTKNYIIKAKRPSKNKTKRSFKEIPKTSSFKLTKTKKTKVPASQETDNFFCGYPDSKYAKIVIKSKRETGLFDYDSMRAMCKLEKRMITKKDYKGLCIKSVKRKCCKPWSLPNYVALMNSKKSCQEITEKDVQISKETLVTCAPFYHNFTLKPHCKKMNCTGAPKICTENDSVFNILNYMTSLSFLPKNDTSSKVLLNEAMLYLPLACSIATMPFYEDFDDFNEFDSIELIALDFGLKNALFEKILIRDAWLMIVGAIFLLISMCFYTKSPFFTFMTLIAIFLSLGISYSVYTYVYQLEFFPFMNLLAVIVTIGIGADDAFIFSKLWREYRASEDSLEEALSKTLQQAFVTMLVTSMTTSVAFFASYFSSITAIKCFGVFAGTAVLTNFILAMLWLPPTVIIQERIKGCNFNCSCGRFSCFLDALQTTLIKAIIKFKHALFIIFSTAGCLASIAVFYYPKLRLPDNNDFQLFDSSHPFEQYELIYKNKFWFTQNMKENEDSIYKLPLRFVWGVSPADNGNYMDPQNLGDLELDESFNFYTPQAQEFMYDFCKDLQSQPFCRRIGLSLGSCFMETFVDLLKRRCSDLSDSKFNKPPCCNLTEFPFESHVFNYCLYDSVDALYTTPSRFFSPGLAGPKFSKSDVPKIQAFVVEFDSTFSFSLNFDYMDGFLRDVDNWFQSKLVGAPDELKGGWFISDFDFFDLQRTLSENTLVAIIISMALALGVLFLTTLNILVSLFGVLVITCSILSTMASLVLIGWKLNILESIAISSIIGLTVDFSLHLTVNFRFAPDKMSREEATISALRNTLGPVTMAALTTSAAGYFMIFSSVLAYKQIGQFLCIVMIVSWLFAVFHLGSLLALAGPENQCGQLSFLKFLRTFISKKELTFNESHELERMNALKLDNN</sequence>
<keyword evidence="2 7" id="KW-0812">Transmembrane</keyword>
<evidence type="ECO:0000256" key="6">
    <source>
        <dbReference type="ARBA" id="ARBA00038046"/>
    </source>
</evidence>
<dbReference type="Gene3D" id="1.20.1640.10">
    <property type="entry name" value="Multidrug efflux transporter AcrB transmembrane domain"/>
    <property type="match status" value="2"/>
</dbReference>
<protein>
    <submittedName>
        <fullName evidence="10">Protein dispatched-like</fullName>
    </submittedName>
</protein>
<dbReference type="Pfam" id="PF12349">
    <property type="entry name" value="Sterol-sensing"/>
    <property type="match status" value="1"/>
</dbReference>
<keyword evidence="9" id="KW-1185">Reference proteome</keyword>
<reference evidence="10" key="1">
    <citation type="submission" date="2025-08" db="UniProtKB">
        <authorList>
            <consortium name="RefSeq"/>
        </authorList>
    </citation>
    <scope>IDENTIFICATION</scope>
    <source>
        <tissue evidence="10">Whole Larva</tissue>
    </source>
</reference>
<comment type="subcellular location">
    <subcellularLocation>
        <location evidence="1">Membrane</location>
        <topology evidence="1">Multi-pass membrane protein</topology>
    </subcellularLocation>
</comment>
<feature type="transmembrane region" description="Helical" evidence="7">
    <location>
        <begin position="889"/>
        <end position="911"/>
    </location>
</feature>
<dbReference type="PANTHER" id="PTHR45951">
    <property type="entry name" value="PROTEIN DISPATCHED-RELATED"/>
    <property type="match status" value="1"/>
</dbReference>
<dbReference type="Pfam" id="PF03176">
    <property type="entry name" value="MMPL"/>
    <property type="match status" value="1"/>
</dbReference>
<feature type="transmembrane region" description="Helical" evidence="7">
    <location>
        <begin position="917"/>
        <end position="943"/>
    </location>
</feature>
<comment type="similarity">
    <text evidence="6">Belongs to the dispatched family.</text>
</comment>
<dbReference type="Proteomes" id="UP000695000">
    <property type="component" value="Unplaced"/>
</dbReference>
<evidence type="ECO:0000256" key="7">
    <source>
        <dbReference type="SAM" id="Phobius"/>
    </source>
</evidence>
<keyword evidence="5" id="KW-0325">Glycoprotein</keyword>
<feature type="transmembrane region" description="Helical" evidence="7">
    <location>
        <begin position="848"/>
        <end position="868"/>
    </location>
</feature>
<evidence type="ECO:0000259" key="8">
    <source>
        <dbReference type="PROSITE" id="PS50156"/>
    </source>
</evidence>
<evidence type="ECO:0000256" key="3">
    <source>
        <dbReference type="ARBA" id="ARBA00022989"/>
    </source>
</evidence>
<gene>
    <name evidence="10" type="primary">LOC108563245</name>
</gene>
<evidence type="ECO:0000313" key="9">
    <source>
        <dbReference type="Proteomes" id="UP000695000"/>
    </source>
</evidence>
<dbReference type="PROSITE" id="PS50156">
    <property type="entry name" value="SSD"/>
    <property type="match status" value="1"/>
</dbReference>
<evidence type="ECO:0000256" key="1">
    <source>
        <dbReference type="ARBA" id="ARBA00004141"/>
    </source>
</evidence>
<feature type="transmembrane region" description="Helical" evidence="7">
    <location>
        <begin position="431"/>
        <end position="454"/>
    </location>
</feature>
<feature type="domain" description="SSD" evidence="8">
    <location>
        <begin position="355"/>
        <end position="485"/>
    </location>
</feature>
<feature type="transmembrane region" description="Helical" evidence="7">
    <location>
        <begin position="522"/>
        <end position="541"/>
    </location>
</feature>
<dbReference type="PANTHER" id="PTHR45951:SF3">
    <property type="entry name" value="PROTEIN DISPATCHED"/>
    <property type="match status" value="1"/>
</dbReference>
<accession>A0ABM1MS03</accession>
<dbReference type="InterPro" id="IPR052081">
    <property type="entry name" value="Dispatched_Hh_regulator"/>
</dbReference>
<feature type="transmembrane region" description="Helical" evidence="7">
    <location>
        <begin position="793"/>
        <end position="812"/>
    </location>
</feature>
<dbReference type="GeneID" id="108563245"/>
<organism evidence="9 10">
    <name type="scientific">Nicrophorus vespilloides</name>
    <name type="common">Boreal carrion beetle</name>
    <dbReference type="NCBI Taxonomy" id="110193"/>
    <lineage>
        <taxon>Eukaryota</taxon>
        <taxon>Metazoa</taxon>
        <taxon>Ecdysozoa</taxon>
        <taxon>Arthropoda</taxon>
        <taxon>Hexapoda</taxon>
        <taxon>Insecta</taxon>
        <taxon>Pterygota</taxon>
        <taxon>Neoptera</taxon>
        <taxon>Endopterygota</taxon>
        <taxon>Coleoptera</taxon>
        <taxon>Polyphaga</taxon>
        <taxon>Staphyliniformia</taxon>
        <taxon>Silphidae</taxon>
        <taxon>Nicrophorinae</taxon>
        <taxon>Nicrophorus</taxon>
    </lineage>
</organism>
<feature type="transmembrane region" description="Helical" evidence="7">
    <location>
        <begin position="333"/>
        <end position="351"/>
    </location>
</feature>
<name>A0ABM1MS03_NICVS</name>
<dbReference type="RefSeq" id="XP_017777353.1">
    <property type="nucleotide sequence ID" value="XM_017921864.1"/>
</dbReference>
<feature type="transmembrane region" description="Helical" evidence="7">
    <location>
        <begin position="460"/>
        <end position="479"/>
    </location>
</feature>
<feature type="transmembrane region" description="Helical" evidence="7">
    <location>
        <begin position="15"/>
        <end position="35"/>
    </location>
</feature>